<sequence length="83" mass="9121">MVRAMKAALASSRGFNHGRITFAKRIRELGLPLTFFLLPLLPRPNFGIVVPEVGLKLEGDKEVGGRGDGRHRIPSLSSSLRQL</sequence>
<dbReference type="EMBL" id="OZ034814">
    <property type="protein sequence ID" value="CAL1360939.1"/>
    <property type="molecule type" value="Genomic_DNA"/>
</dbReference>
<organism evidence="2 3">
    <name type="scientific">Linum trigynum</name>
    <dbReference type="NCBI Taxonomy" id="586398"/>
    <lineage>
        <taxon>Eukaryota</taxon>
        <taxon>Viridiplantae</taxon>
        <taxon>Streptophyta</taxon>
        <taxon>Embryophyta</taxon>
        <taxon>Tracheophyta</taxon>
        <taxon>Spermatophyta</taxon>
        <taxon>Magnoliopsida</taxon>
        <taxon>eudicotyledons</taxon>
        <taxon>Gunneridae</taxon>
        <taxon>Pentapetalae</taxon>
        <taxon>rosids</taxon>
        <taxon>fabids</taxon>
        <taxon>Malpighiales</taxon>
        <taxon>Linaceae</taxon>
        <taxon>Linum</taxon>
    </lineage>
</organism>
<proteinExistence type="predicted"/>
<accession>A0AAV2CWP1</accession>
<feature type="region of interest" description="Disordered" evidence="1">
    <location>
        <begin position="60"/>
        <end position="83"/>
    </location>
</feature>
<dbReference type="AlphaFoldDB" id="A0AAV2CWP1"/>
<dbReference type="Proteomes" id="UP001497516">
    <property type="component" value="Chromosome 10"/>
</dbReference>
<gene>
    <name evidence="2" type="ORF">LTRI10_LOCUS8340</name>
</gene>
<evidence type="ECO:0000256" key="1">
    <source>
        <dbReference type="SAM" id="MobiDB-lite"/>
    </source>
</evidence>
<evidence type="ECO:0000313" key="3">
    <source>
        <dbReference type="Proteomes" id="UP001497516"/>
    </source>
</evidence>
<evidence type="ECO:0000313" key="2">
    <source>
        <dbReference type="EMBL" id="CAL1360939.1"/>
    </source>
</evidence>
<keyword evidence="3" id="KW-1185">Reference proteome</keyword>
<protein>
    <submittedName>
        <fullName evidence="2">Uncharacterized protein</fullName>
    </submittedName>
</protein>
<name>A0AAV2CWP1_9ROSI</name>
<feature type="compositionally biased region" description="Basic and acidic residues" evidence="1">
    <location>
        <begin position="60"/>
        <end position="71"/>
    </location>
</feature>
<reference evidence="2 3" key="1">
    <citation type="submission" date="2024-04" db="EMBL/GenBank/DDBJ databases">
        <authorList>
            <person name="Fracassetti M."/>
        </authorList>
    </citation>
    <scope>NUCLEOTIDE SEQUENCE [LARGE SCALE GENOMIC DNA]</scope>
</reference>